<gene>
    <name evidence="3" type="ORF">SAMN04489710_103205</name>
</gene>
<dbReference type="SMART" id="SM00387">
    <property type="entry name" value="HATPase_c"/>
    <property type="match status" value="1"/>
</dbReference>
<feature type="domain" description="Histidine kinase/HSP90-like ATPase" evidence="2">
    <location>
        <begin position="47"/>
        <end position="144"/>
    </location>
</feature>
<protein>
    <submittedName>
        <fullName evidence="3">Anti-sigma regulatory factor (Ser/Thr protein kinase)</fullName>
    </submittedName>
</protein>
<dbReference type="AlphaFoldDB" id="A0A1I1T8L3"/>
<evidence type="ECO:0000259" key="2">
    <source>
        <dbReference type="SMART" id="SM00387"/>
    </source>
</evidence>
<dbReference type="STRING" id="32040.SAMN04489710_103205"/>
<organism evidence="3 4">
    <name type="scientific">Paracidovorax konjaci</name>
    <dbReference type="NCBI Taxonomy" id="32040"/>
    <lineage>
        <taxon>Bacteria</taxon>
        <taxon>Pseudomonadati</taxon>
        <taxon>Pseudomonadota</taxon>
        <taxon>Betaproteobacteria</taxon>
        <taxon>Burkholderiales</taxon>
        <taxon>Comamonadaceae</taxon>
        <taxon>Paracidovorax</taxon>
    </lineage>
</organism>
<name>A0A1I1T8L3_9BURK</name>
<dbReference type="CDD" id="cd16934">
    <property type="entry name" value="HATPase_RsbT-like"/>
    <property type="match status" value="1"/>
</dbReference>
<dbReference type="SUPFAM" id="SSF55874">
    <property type="entry name" value="ATPase domain of HSP90 chaperone/DNA topoisomerase II/histidine kinase"/>
    <property type="match status" value="1"/>
</dbReference>
<dbReference type="InterPro" id="IPR001932">
    <property type="entry name" value="PPM-type_phosphatase-like_dom"/>
</dbReference>
<evidence type="ECO:0000313" key="3">
    <source>
        <dbReference type="EMBL" id="SFD54926.1"/>
    </source>
</evidence>
<dbReference type="PANTHER" id="PTHR35801">
    <property type="entry name" value="PHOSPHOSERINE PHOSPHATASE RSBX"/>
    <property type="match status" value="1"/>
</dbReference>
<dbReference type="OrthoDB" id="479131at2"/>
<keyword evidence="4" id="KW-1185">Reference proteome</keyword>
<reference evidence="4" key="1">
    <citation type="submission" date="2016-10" db="EMBL/GenBank/DDBJ databases">
        <authorList>
            <person name="Varghese N."/>
            <person name="Submissions S."/>
        </authorList>
    </citation>
    <scope>NUCLEOTIDE SEQUENCE [LARGE SCALE GENOMIC DNA]</scope>
    <source>
        <strain evidence="4">DSM 7481</strain>
    </source>
</reference>
<dbReference type="PANTHER" id="PTHR35801:SF1">
    <property type="entry name" value="PHOSPHOSERINE PHOSPHATASE RSBX"/>
    <property type="match status" value="1"/>
</dbReference>
<keyword evidence="3" id="KW-0418">Kinase</keyword>
<dbReference type="SMART" id="SM00331">
    <property type="entry name" value="PP2C_SIG"/>
    <property type="match status" value="1"/>
</dbReference>
<dbReference type="Gene3D" id="3.30.565.10">
    <property type="entry name" value="Histidine kinase-like ATPase, C-terminal domain"/>
    <property type="match status" value="1"/>
</dbReference>
<sequence length="358" mass="37588">MEVMACAPPDVLQGWTHADFPIDDASRVGEARRFAAHESSAMGWNGTDCGRLSLVVTELATNLHRHARNGRLLIASIPQRRQVEVIAMDHGPGIPDLRVVMRDGYSTGGSPGTGLGALRRLADTFDIHSTAQGTVCVARVDERPLEQDDGFAAADAAPRSTGTAPAIRIGAICLPLRGETVSGDGWAAAIEGERIALCMADGLGHGVEAARASRGALEVFAQGPFSELGGLADRMHLGLQSTRGAAVCSLRWDGAASAVHSASIGNVSARLVSGLEDRSVPAQHGTVGLHIRRAKEIATAAPAYAMLVMHTDGIETRWHAGAVHPLLGRDPTLVAAVLLRDHHRARDDATVVVVQRAG</sequence>
<dbReference type="Pfam" id="PF13581">
    <property type="entry name" value="HATPase_c_2"/>
    <property type="match status" value="1"/>
</dbReference>
<dbReference type="InterPro" id="IPR036890">
    <property type="entry name" value="HATPase_C_sf"/>
</dbReference>
<feature type="domain" description="PPM-type phosphatase" evidence="1">
    <location>
        <begin position="176"/>
        <end position="356"/>
    </location>
</feature>
<dbReference type="Gene3D" id="3.60.40.10">
    <property type="entry name" value="PPM-type phosphatase domain"/>
    <property type="match status" value="1"/>
</dbReference>
<dbReference type="InterPro" id="IPR036457">
    <property type="entry name" value="PPM-type-like_dom_sf"/>
</dbReference>
<dbReference type="SUPFAM" id="SSF81606">
    <property type="entry name" value="PP2C-like"/>
    <property type="match status" value="1"/>
</dbReference>
<dbReference type="InterPro" id="IPR039248">
    <property type="entry name" value="Ptase_RsbX"/>
</dbReference>
<dbReference type="EMBL" id="FOMQ01000003">
    <property type="protein sequence ID" value="SFD54926.1"/>
    <property type="molecule type" value="Genomic_DNA"/>
</dbReference>
<accession>A0A1I1T8L3</accession>
<evidence type="ECO:0000313" key="4">
    <source>
        <dbReference type="Proteomes" id="UP000199517"/>
    </source>
</evidence>
<keyword evidence="3" id="KW-0808">Transferase</keyword>
<dbReference type="Proteomes" id="UP000199517">
    <property type="component" value="Unassembled WGS sequence"/>
</dbReference>
<dbReference type="InterPro" id="IPR003594">
    <property type="entry name" value="HATPase_dom"/>
</dbReference>
<dbReference type="GO" id="GO:0016301">
    <property type="term" value="F:kinase activity"/>
    <property type="evidence" value="ECO:0007669"/>
    <property type="project" value="UniProtKB-KW"/>
</dbReference>
<proteinExistence type="predicted"/>
<evidence type="ECO:0000259" key="1">
    <source>
        <dbReference type="SMART" id="SM00331"/>
    </source>
</evidence>